<dbReference type="InterPro" id="IPR038386">
    <property type="entry name" value="Beta-thymosin_sf"/>
</dbReference>
<keyword evidence="9" id="KW-1185">Reference proteome</keyword>
<evidence type="ECO:0000256" key="7">
    <source>
        <dbReference type="SAM" id="MobiDB-lite"/>
    </source>
</evidence>
<evidence type="ECO:0000256" key="4">
    <source>
        <dbReference type="ARBA" id="ARBA00023203"/>
    </source>
</evidence>
<sequence>MGGQGLLMHVGSEGWPMWSDPTDELLLLKLLKKLMLVLIERTSKMSDNPVKQEVQTFDKKCLKKTNTAEKNTLPTKEGAAPDAPTVTLPESLVELWVLKRNKEHREAGGGSEKHGEASRGERGARARQVRGSEDQRRDKWGERGSRQGRWGEREAEATQVGGARDPTVRPKGPTRRPQLSGGAERHPQLSSRAEQRPPPSSRAKRRPPPSSRAERHPPPSNRAE</sequence>
<keyword evidence="3" id="KW-0963">Cytoplasm</keyword>
<keyword evidence="5" id="KW-0206">Cytoskeleton</keyword>
<dbReference type="GO" id="GO:0005856">
    <property type="term" value="C:cytoskeleton"/>
    <property type="evidence" value="ECO:0007669"/>
    <property type="project" value="UniProtKB-SubCell"/>
</dbReference>
<accession>A0AAE0QW92</accession>
<evidence type="ECO:0000256" key="3">
    <source>
        <dbReference type="ARBA" id="ARBA00022490"/>
    </source>
</evidence>
<dbReference type="Pfam" id="PF01290">
    <property type="entry name" value="Thymosin"/>
    <property type="match status" value="1"/>
</dbReference>
<feature type="compositionally biased region" description="Basic and acidic residues" evidence="7">
    <location>
        <begin position="103"/>
        <end position="156"/>
    </location>
</feature>
<dbReference type="CDD" id="cd22059">
    <property type="entry name" value="WH2_BetaT"/>
    <property type="match status" value="1"/>
</dbReference>
<comment type="caution">
    <text evidence="8">The sequence shown here is derived from an EMBL/GenBank/DDBJ whole genome shotgun (WGS) entry which is preliminary data.</text>
</comment>
<comment type="similarity">
    <text evidence="2">Belongs to the thymosin beta family.</text>
</comment>
<evidence type="ECO:0000256" key="2">
    <source>
        <dbReference type="ARBA" id="ARBA00009511"/>
    </source>
</evidence>
<dbReference type="GO" id="GO:0007015">
    <property type="term" value="P:actin filament organization"/>
    <property type="evidence" value="ECO:0007669"/>
    <property type="project" value="InterPro"/>
</dbReference>
<protein>
    <submittedName>
        <fullName evidence="8">Uncharacterized protein</fullName>
    </submittedName>
</protein>
<evidence type="ECO:0000256" key="5">
    <source>
        <dbReference type="ARBA" id="ARBA00023212"/>
    </source>
</evidence>
<reference evidence="8" key="1">
    <citation type="submission" date="2023-06" db="EMBL/GenBank/DDBJ databases">
        <title>Male Hemibagrus guttatus genome.</title>
        <authorList>
            <person name="Bian C."/>
        </authorList>
    </citation>
    <scope>NUCLEOTIDE SEQUENCE</scope>
    <source>
        <strain evidence="8">Male_cb2023</strain>
        <tissue evidence="8">Muscle</tissue>
    </source>
</reference>
<feature type="compositionally biased region" description="Basic and acidic residues" evidence="7">
    <location>
        <begin position="212"/>
        <end position="224"/>
    </location>
</feature>
<dbReference type="GO" id="GO:0003785">
    <property type="term" value="F:actin monomer binding"/>
    <property type="evidence" value="ECO:0007669"/>
    <property type="project" value="InterPro"/>
</dbReference>
<dbReference type="EMBL" id="JAUCMX010000009">
    <property type="protein sequence ID" value="KAK3534910.1"/>
    <property type="molecule type" value="Genomic_DNA"/>
</dbReference>
<dbReference type="PANTHER" id="PTHR12021">
    <property type="entry name" value="THYMOSIN BETA"/>
    <property type="match status" value="1"/>
</dbReference>
<dbReference type="PANTHER" id="PTHR12021:SF3">
    <property type="entry name" value="THYMOSIN BETA-4-LIKE"/>
    <property type="match status" value="1"/>
</dbReference>
<organism evidence="8 9">
    <name type="scientific">Hemibagrus guttatus</name>
    <dbReference type="NCBI Taxonomy" id="175788"/>
    <lineage>
        <taxon>Eukaryota</taxon>
        <taxon>Metazoa</taxon>
        <taxon>Chordata</taxon>
        <taxon>Craniata</taxon>
        <taxon>Vertebrata</taxon>
        <taxon>Euteleostomi</taxon>
        <taxon>Actinopterygii</taxon>
        <taxon>Neopterygii</taxon>
        <taxon>Teleostei</taxon>
        <taxon>Ostariophysi</taxon>
        <taxon>Siluriformes</taxon>
        <taxon>Bagridae</taxon>
        <taxon>Hemibagrus</taxon>
    </lineage>
</organism>
<dbReference type="PROSITE" id="PS00500">
    <property type="entry name" value="THYMOSIN_B4"/>
    <property type="match status" value="1"/>
</dbReference>
<name>A0AAE0QW92_9TELE</name>
<dbReference type="InterPro" id="IPR001152">
    <property type="entry name" value="Beta-thymosin"/>
</dbReference>
<evidence type="ECO:0000313" key="9">
    <source>
        <dbReference type="Proteomes" id="UP001274896"/>
    </source>
</evidence>
<evidence type="ECO:0000256" key="1">
    <source>
        <dbReference type="ARBA" id="ARBA00004245"/>
    </source>
</evidence>
<dbReference type="Proteomes" id="UP001274896">
    <property type="component" value="Unassembled WGS sequence"/>
</dbReference>
<evidence type="ECO:0000256" key="6">
    <source>
        <dbReference type="ARBA" id="ARBA00025497"/>
    </source>
</evidence>
<comment type="function">
    <text evidence="6">Plays an important role in the organization of the cytoskeleton. Binds to and sequesters actin monomers (G actin) and therefore inhibits actin polymerization.</text>
</comment>
<dbReference type="Gene3D" id="1.20.5.520">
    <property type="entry name" value="Single helix bin"/>
    <property type="match status" value="1"/>
</dbReference>
<dbReference type="GO" id="GO:0030334">
    <property type="term" value="P:regulation of cell migration"/>
    <property type="evidence" value="ECO:0007669"/>
    <property type="project" value="TreeGrafter"/>
</dbReference>
<proteinExistence type="inferred from homology"/>
<dbReference type="AlphaFoldDB" id="A0AAE0QW92"/>
<dbReference type="GO" id="GO:0005737">
    <property type="term" value="C:cytoplasm"/>
    <property type="evidence" value="ECO:0007669"/>
    <property type="project" value="TreeGrafter"/>
</dbReference>
<evidence type="ECO:0000313" key="8">
    <source>
        <dbReference type="EMBL" id="KAK3534910.1"/>
    </source>
</evidence>
<keyword evidence="4" id="KW-0009">Actin-binding</keyword>
<comment type="subcellular location">
    <subcellularLocation>
        <location evidence="1">Cytoplasm</location>
        <location evidence="1">Cytoskeleton</location>
    </subcellularLocation>
</comment>
<gene>
    <name evidence="8" type="ORF">QTP70_001998</name>
</gene>
<feature type="region of interest" description="Disordered" evidence="7">
    <location>
        <begin position="103"/>
        <end position="224"/>
    </location>
</feature>